<dbReference type="STRING" id="1122133.SAMN02745157_0699"/>
<evidence type="ECO:0000313" key="2">
    <source>
        <dbReference type="Proteomes" id="UP000184485"/>
    </source>
</evidence>
<gene>
    <name evidence="1" type="ORF">SAMN02745157_0699</name>
</gene>
<sequence length="111" mass="12766">MNIIDRVQRHYDDLGRKSIDVPEWGEDNTPLKIYWTPLTALQHRKIVTGEDGRTAKLLVSVLIMKAEDGDGRRIFKEEDRGVLMSKVDLHVITRVANAILAERTIEELEKN</sequence>
<dbReference type="AlphaFoldDB" id="A0A1M4VGN2"/>
<dbReference type="RefSeq" id="WP_073051379.1">
    <property type="nucleotide sequence ID" value="NZ_FQUP01000001.1"/>
</dbReference>
<dbReference type="Proteomes" id="UP000184485">
    <property type="component" value="Unassembled WGS sequence"/>
</dbReference>
<proteinExistence type="predicted"/>
<organism evidence="1 2">
    <name type="scientific">Kaistia soli DSM 19436</name>
    <dbReference type="NCBI Taxonomy" id="1122133"/>
    <lineage>
        <taxon>Bacteria</taxon>
        <taxon>Pseudomonadati</taxon>
        <taxon>Pseudomonadota</taxon>
        <taxon>Alphaproteobacteria</taxon>
        <taxon>Hyphomicrobiales</taxon>
        <taxon>Kaistiaceae</taxon>
        <taxon>Kaistia</taxon>
    </lineage>
</organism>
<accession>A0A1M4VGN2</accession>
<reference evidence="1 2" key="1">
    <citation type="submission" date="2016-11" db="EMBL/GenBank/DDBJ databases">
        <authorList>
            <person name="Jaros S."/>
            <person name="Januszkiewicz K."/>
            <person name="Wedrychowicz H."/>
        </authorList>
    </citation>
    <scope>NUCLEOTIDE SEQUENCE [LARGE SCALE GENOMIC DNA]</scope>
    <source>
        <strain evidence="1 2">DSM 19436</strain>
    </source>
</reference>
<protein>
    <submittedName>
        <fullName evidence="1">Uncharacterized protein</fullName>
    </submittedName>
</protein>
<dbReference type="EMBL" id="FQUP01000001">
    <property type="protein sequence ID" value="SHE68098.1"/>
    <property type="molecule type" value="Genomic_DNA"/>
</dbReference>
<keyword evidence="2" id="KW-1185">Reference proteome</keyword>
<evidence type="ECO:0000313" key="1">
    <source>
        <dbReference type="EMBL" id="SHE68098.1"/>
    </source>
</evidence>
<name>A0A1M4VGN2_9HYPH</name>
<dbReference type="OrthoDB" id="7858389at2"/>